<name>A0A4R3MMX7_9FIRM</name>
<dbReference type="AlphaFoldDB" id="A0A4R3MMX7"/>
<dbReference type="EMBL" id="SMAL01000005">
    <property type="protein sequence ID" value="TCT14522.1"/>
    <property type="molecule type" value="Genomic_DNA"/>
</dbReference>
<keyword evidence="1" id="KW-0472">Membrane</keyword>
<evidence type="ECO:0000256" key="1">
    <source>
        <dbReference type="SAM" id="Phobius"/>
    </source>
</evidence>
<keyword evidence="1" id="KW-0812">Transmembrane</keyword>
<sequence>MEINNRIFKGILTLIAVLVVAGYSLVFYLKLDEPVFFQHYYDQRVYVDREHYQDISFNLGYITNAYDNSVVIDIAFPEYPEITIQASEYGYSHPFNWGSEQNKTPGDIYGRYNVRSVNCKIIDLPKEKDLDGIVLTQARILFSDSSEMTVDIGEIHLYEHRFGKSPLEHVSSSGSNNGTGKTSYRILGDLTITAIDSPLMEKFKDRVQWKINGSNPEDSLGMTLQKGNFLDVTTKVGIGDDIVSQYTLFDIHPKLTITDDDGIHYYERVYNIKSLYHNYSFMGLYRYIKAREAI</sequence>
<reference evidence="2 3" key="1">
    <citation type="submission" date="2019-03" db="EMBL/GenBank/DDBJ databases">
        <title>Genomic Encyclopedia of Type Strains, Phase IV (KMG-IV): sequencing the most valuable type-strain genomes for metagenomic binning, comparative biology and taxonomic classification.</title>
        <authorList>
            <person name="Goeker M."/>
        </authorList>
    </citation>
    <scope>NUCLEOTIDE SEQUENCE [LARGE SCALE GENOMIC DNA]</scope>
    <source>
        <strain evidence="2 3">DSM 24629</strain>
    </source>
</reference>
<protein>
    <submittedName>
        <fullName evidence="2">Uncharacterized protein</fullName>
    </submittedName>
</protein>
<dbReference type="OrthoDB" id="1934981at2"/>
<gene>
    <name evidence="2" type="ORF">EDC18_1053</name>
</gene>
<evidence type="ECO:0000313" key="3">
    <source>
        <dbReference type="Proteomes" id="UP000294902"/>
    </source>
</evidence>
<accession>A0A4R3MMX7</accession>
<dbReference type="Proteomes" id="UP000294902">
    <property type="component" value="Unassembled WGS sequence"/>
</dbReference>
<organism evidence="2 3">
    <name type="scientific">Natranaerovirga pectinivora</name>
    <dbReference type="NCBI Taxonomy" id="682400"/>
    <lineage>
        <taxon>Bacteria</taxon>
        <taxon>Bacillati</taxon>
        <taxon>Bacillota</taxon>
        <taxon>Clostridia</taxon>
        <taxon>Lachnospirales</taxon>
        <taxon>Natranaerovirgaceae</taxon>
        <taxon>Natranaerovirga</taxon>
    </lineage>
</organism>
<proteinExistence type="predicted"/>
<comment type="caution">
    <text evidence="2">The sequence shown here is derived from an EMBL/GenBank/DDBJ whole genome shotgun (WGS) entry which is preliminary data.</text>
</comment>
<feature type="transmembrane region" description="Helical" evidence="1">
    <location>
        <begin position="7"/>
        <end position="29"/>
    </location>
</feature>
<keyword evidence="1" id="KW-1133">Transmembrane helix</keyword>
<evidence type="ECO:0000313" key="2">
    <source>
        <dbReference type="EMBL" id="TCT14522.1"/>
    </source>
</evidence>
<dbReference type="RefSeq" id="WP_132252082.1">
    <property type="nucleotide sequence ID" value="NZ_SMAL01000005.1"/>
</dbReference>
<keyword evidence="3" id="KW-1185">Reference proteome</keyword>